<keyword evidence="2" id="KW-0805">Transcription regulation</keyword>
<dbReference type="InterPro" id="IPR005119">
    <property type="entry name" value="LysR_subst-bd"/>
</dbReference>
<gene>
    <name evidence="6" type="ORF">CKO21_04120</name>
</gene>
<dbReference type="RefSeq" id="WP_027289304.1">
    <property type="nucleotide sequence ID" value="NZ_NRRE01000017.1"/>
</dbReference>
<dbReference type="PANTHER" id="PTHR30537:SF74">
    <property type="entry name" value="HTH-TYPE TRANSCRIPTIONAL REGULATOR TRPI"/>
    <property type="match status" value="1"/>
</dbReference>
<evidence type="ECO:0000313" key="6">
    <source>
        <dbReference type="EMBL" id="MBK1696427.1"/>
    </source>
</evidence>
<dbReference type="InterPro" id="IPR036388">
    <property type="entry name" value="WH-like_DNA-bd_sf"/>
</dbReference>
<feature type="domain" description="HTH lysR-type" evidence="5">
    <location>
        <begin position="6"/>
        <end position="63"/>
    </location>
</feature>
<dbReference type="Gene3D" id="1.10.10.10">
    <property type="entry name" value="Winged helix-like DNA-binding domain superfamily/Winged helix DNA-binding domain"/>
    <property type="match status" value="1"/>
</dbReference>
<reference evidence="6" key="1">
    <citation type="submission" date="2017-08" db="EMBL/GenBank/DDBJ databases">
        <authorList>
            <person name="Imhoff J.F."/>
            <person name="Rahn T."/>
            <person name="Kuenzel S."/>
            <person name="Neulinger S.C."/>
        </authorList>
    </citation>
    <scope>NUCLEOTIDE SEQUENCE</scope>
    <source>
        <strain evidence="6">DSM 9154</strain>
    </source>
</reference>
<dbReference type="InterPro" id="IPR036390">
    <property type="entry name" value="WH_DNA-bd_sf"/>
</dbReference>
<reference evidence="6" key="2">
    <citation type="journal article" date="2020" name="Microorganisms">
        <title>Osmotic Adaptation and Compatible Solute Biosynthesis of Phototrophic Bacteria as Revealed from Genome Analyses.</title>
        <authorList>
            <person name="Imhoff J.F."/>
            <person name="Rahn T."/>
            <person name="Kunzel S."/>
            <person name="Keller A."/>
            <person name="Neulinger S.C."/>
        </authorList>
    </citation>
    <scope>NUCLEOTIDE SEQUENCE</scope>
    <source>
        <strain evidence="6">DSM 9154</strain>
    </source>
</reference>
<organism evidence="6 7">
    <name type="scientific">Rhodovibrio salinarum</name>
    <dbReference type="NCBI Taxonomy" id="1087"/>
    <lineage>
        <taxon>Bacteria</taxon>
        <taxon>Pseudomonadati</taxon>
        <taxon>Pseudomonadota</taxon>
        <taxon>Alphaproteobacteria</taxon>
        <taxon>Rhodospirillales</taxon>
        <taxon>Rhodovibrionaceae</taxon>
        <taxon>Rhodovibrio</taxon>
    </lineage>
</organism>
<dbReference type="Pfam" id="PF00126">
    <property type="entry name" value="HTH_1"/>
    <property type="match status" value="1"/>
</dbReference>
<evidence type="ECO:0000313" key="7">
    <source>
        <dbReference type="Proteomes" id="UP000778970"/>
    </source>
</evidence>
<dbReference type="EMBL" id="NRRE01000017">
    <property type="protein sequence ID" value="MBK1696427.1"/>
    <property type="molecule type" value="Genomic_DNA"/>
</dbReference>
<dbReference type="GO" id="GO:0003700">
    <property type="term" value="F:DNA-binding transcription factor activity"/>
    <property type="evidence" value="ECO:0007669"/>
    <property type="project" value="InterPro"/>
</dbReference>
<evidence type="ECO:0000256" key="2">
    <source>
        <dbReference type="ARBA" id="ARBA00023015"/>
    </source>
</evidence>
<dbReference type="Gene3D" id="3.40.190.10">
    <property type="entry name" value="Periplasmic binding protein-like II"/>
    <property type="match status" value="2"/>
</dbReference>
<dbReference type="Pfam" id="PF03466">
    <property type="entry name" value="LysR_substrate"/>
    <property type="match status" value="1"/>
</dbReference>
<dbReference type="SUPFAM" id="SSF46785">
    <property type="entry name" value="Winged helix' DNA-binding domain"/>
    <property type="match status" value="1"/>
</dbReference>
<dbReference type="FunFam" id="3.40.190.10:FF:000017">
    <property type="entry name" value="Glycine cleavage system transcriptional activator"/>
    <property type="match status" value="1"/>
</dbReference>
<protein>
    <submittedName>
        <fullName evidence="6">LysR family transcriptional regulator</fullName>
    </submittedName>
</protein>
<dbReference type="GO" id="GO:0043565">
    <property type="term" value="F:sequence-specific DNA binding"/>
    <property type="evidence" value="ECO:0007669"/>
    <property type="project" value="TreeGrafter"/>
</dbReference>
<comment type="similarity">
    <text evidence="1">Belongs to the LysR transcriptional regulatory family.</text>
</comment>
<dbReference type="Proteomes" id="UP000778970">
    <property type="component" value="Unassembled WGS sequence"/>
</dbReference>
<comment type="caution">
    <text evidence="6">The sequence shown here is derived from an EMBL/GenBank/DDBJ whole genome shotgun (WGS) entry which is preliminary data.</text>
</comment>
<dbReference type="GO" id="GO:0006351">
    <property type="term" value="P:DNA-templated transcription"/>
    <property type="evidence" value="ECO:0007669"/>
    <property type="project" value="TreeGrafter"/>
</dbReference>
<evidence type="ECO:0000256" key="4">
    <source>
        <dbReference type="ARBA" id="ARBA00023163"/>
    </source>
</evidence>
<proteinExistence type="inferred from homology"/>
<dbReference type="InterPro" id="IPR058163">
    <property type="entry name" value="LysR-type_TF_proteobact-type"/>
</dbReference>
<name>A0A934QG88_9PROT</name>
<keyword evidence="7" id="KW-1185">Reference proteome</keyword>
<accession>A0A934QG88</accession>
<dbReference type="PROSITE" id="PS50931">
    <property type="entry name" value="HTH_LYSR"/>
    <property type="match status" value="1"/>
</dbReference>
<keyword evidence="4" id="KW-0804">Transcription</keyword>
<dbReference type="AlphaFoldDB" id="A0A934QG88"/>
<keyword evidence="3" id="KW-0238">DNA-binding</keyword>
<evidence type="ECO:0000259" key="5">
    <source>
        <dbReference type="PROSITE" id="PS50931"/>
    </source>
</evidence>
<dbReference type="PANTHER" id="PTHR30537">
    <property type="entry name" value="HTH-TYPE TRANSCRIPTIONAL REGULATOR"/>
    <property type="match status" value="1"/>
</dbReference>
<sequence length="284" mass="31251">MKRGALPLNALRAFEATMRHGQMRLAAEELGVTYGAVSRQVRGLEQTLGVPLFEGPRNRLTPSRAAVDLHPALQEAFDGIEAAVARLVDRDRRVLDVSCLGTLTMRWLIPRLFGFHAEHPGVEVRLSADDGPVDFARQSLDVAIRVGHGPWTEGEVIELFPDKVGPVLSPMLAERVEDPLRDAPALHTKTRPAAWQDWCRSQDLPAPEGGREFEHFYFMLEAATAGLGVAIAPEVLVRDDLAAGRLRAPFGFEPSGQTYVALAPKRPGRETLAFLDWLARSRAV</sequence>
<dbReference type="InterPro" id="IPR000847">
    <property type="entry name" value="LysR_HTH_N"/>
</dbReference>
<dbReference type="SUPFAM" id="SSF53850">
    <property type="entry name" value="Periplasmic binding protein-like II"/>
    <property type="match status" value="1"/>
</dbReference>
<evidence type="ECO:0000256" key="3">
    <source>
        <dbReference type="ARBA" id="ARBA00023125"/>
    </source>
</evidence>
<evidence type="ECO:0000256" key="1">
    <source>
        <dbReference type="ARBA" id="ARBA00009437"/>
    </source>
</evidence>